<dbReference type="EMBL" id="KN727420">
    <property type="protein sequence ID" value="KIH65721.1"/>
    <property type="molecule type" value="Genomic_DNA"/>
</dbReference>
<keyword evidence="5" id="KW-0472">Membrane</keyword>
<sequence>MLGAVVLRLLLLTSFVDILADALAVLLYFSLIFGFSFNVVRRKLLFPEHHDLPLILRYEDSSPMFDLLPKSKLRVKRASYTLPQQKAAMEQEGPDMWNTHIPDDVEEEKENSTMGSKPIFQVDHQYYLMTIYSNRSEQMNNYWVDVDAMLKKPGVVGNASHPLLSGTYRRAVVRFLYVGDQTHNWLAATQYIAPLMANFDTTLDGSSIVYADDGERFVVEWRKVQLREQHQVGSFTFQASLFKNGSIAFVYKNVPMNVSNISDEQHPVKCGISDAYLYNHMLMSHGTMSPKRVIYEYHRIEVPLEKVVPDTVVYLEAQPACIQFATCEACSNATLKHFTCSWCHAKKSHGGPFCTDQAGIHRRRQHWAENNCKNQGKNMYCNSATDEEELEDDRYMDNLESNVAVEHQNNTFSSTPASERPSSLDDVIPLNKERKTEKAKSEFFLLKTCVCLLFRWFLTFPMVTMGYYQPFDFLCQSGVFVIVVLVECQLF</sequence>
<protein>
    <recommendedName>
        <fullName evidence="8">Plexin repeat-containing domain protein</fullName>
    </recommendedName>
</protein>
<dbReference type="OrthoDB" id="6285106at2759"/>
<evidence type="ECO:0000256" key="4">
    <source>
        <dbReference type="ARBA" id="ARBA00022989"/>
    </source>
</evidence>
<evidence type="ECO:0000256" key="2">
    <source>
        <dbReference type="ARBA" id="ARBA00022692"/>
    </source>
</evidence>
<keyword evidence="2 5" id="KW-0812">Transmembrane</keyword>
<evidence type="ECO:0000313" key="7">
    <source>
        <dbReference type="Proteomes" id="UP000054047"/>
    </source>
</evidence>
<dbReference type="AlphaFoldDB" id="A0A0C2H896"/>
<keyword evidence="7" id="KW-1185">Reference proteome</keyword>
<reference evidence="6 7" key="1">
    <citation type="submission" date="2013-12" db="EMBL/GenBank/DDBJ databases">
        <title>Draft genome of the parsitic nematode Ancylostoma duodenale.</title>
        <authorList>
            <person name="Mitreva M."/>
        </authorList>
    </citation>
    <scope>NUCLEOTIDE SEQUENCE [LARGE SCALE GENOMIC DNA]</scope>
    <source>
        <strain evidence="6 7">Zhejiang</strain>
    </source>
</reference>
<gene>
    <name evidence="6" type="ORF">ANCDUO_03950</name>
</gene>
<accession>A0A0C2H896</accession>
<dbReference type="Proteomes" id="UP000054047">
    <property type="component" value="Unassembled WGS sequence"/>
</dbReference>
<evidence type="ECO:0008006" key="8">
    <source>
        <dbReference type="Google" id="ProtNLM"/>
    </source>
</evidence>
<name>A0A0C2H896_9BILA</name>
<dbReference type="InterPro" id="IPR031152">
    <property type="entry name" value="PLXDC"/>
</dbReference>
<feature type="transmembrane region" description="Helical" evidence="5">
    <location>
        <begin position="18"/>
        <end position="40"/>
    </location>
</feature>
<evidence type="ECO:0000256" key="1">
    <source>
        <dbReference type="ARBA" id="ARBA00004479"/>
    </source>
</evidence>
<proteinExistence type="predicted"/>
<comment type="subcellular location">
    <subcellularLocation>
        <location evidence="1">Membrane</location>
        <topology evidence="1">Single-pass type I membrane protein</topology>
    </subcellularLocation>
</comment>
<evidence type="ECO:0000256" key="5">
    <source>
        <dbReference type="SAM" id="Phobius"/>
    </source>
</evidence>
<dbReference type="PANTHER" id="PTHR13055">
    <property type="entry name" value="TUMOR ENDOTHELIAL MARKER 7 RELATED"/>
    <property type="match status" value="1"/>
</dbReference>
<evidence type="ECO:0000313" key="6">
    <source>
        <dbReference type="EMBL" id="KIH65721.1"/>
    </source>
</evidence>
<keyword evidence="4 5" id="KW-1133">Transmembrane helix</keyword>
<feature type="transmembrane region" description="Helical" evidence="5">
    <location>
        <begin position="444"/>
        <end position="465"/>
    </location>
</feature>
<dbReference type="PANTHER" id="PTHR13055:SF12">
    <property type="entry name" value="LD40707P"/>
    <property type="match status" value="1"/>
</dbReference>
<evidence type="ECO:0000256" key="3">
    <source>
        <dbReference type="ARBA" id="ARBA00022729"/>
    </source>
</evidence>
<organism evidence="6 7">
    <name type="scientific">Ancylostoma duodenale</name>
    <dbReference type="NCBI Taxonomy" id="51022"/>
    <lineage>
        <taxon>Eukaryota</taxon>
        <taxon>Metazoa</taxon>
        <taxon>Ecdysozoa</taxon>
        <taxon>Nematoda</taxon>
        <taxon>Chromadorea</taxon>
        <taxon>Rhabditida</taxon>
        <taxon>Rhabditina</taxon>
        <taxon>Rhabditomorpha</taxon>
        <taxon>Strongyloidea</taxon>
        <taxon>Ancylostomatidae</taxon>
        <taxon>Ancylostomatinae</taxon>
        <taxon>Ancylostoma</taxon>
    </lineage>
</organism>
<keyword evidence="3" id="KW-0732">Signal</keyword>
<dbReference type="GO" id="GO:0016020">
    <property type="term" value="C:membrane"/>
    <property type="evidence" value="ECO:0007669"/>
    <property type="project" value="UniProtKB-SubCell"/>
</dbReference>